<comment type="pathway">
    <text evidence="4">Glycan metabolism; pectin biosynthesis.</text>
</comment>
<dbReference type="GO" id="GO:0009535">
    <property type="term" value="C:chloroplast thylakoid membrane"/>
    <property type="evidence" value="ECO:0007669"/>
    <property type="project" value="UniProtKB-SubCell"/>
</dbReference>
<evidence type="ECO:0000256" key="22">
    <source>
        <dbReference type="ARBA" id="ARBA00023180"/>
    </source>
</evidence>
<evidence type="ECO:0000256" key="13">
    <source>
        <dbReference type="ARBA" id="ARBA00022692"/>
    </source>
</evidence>
<evidence type="ECO:0000256" key="24">
    <source>
        <dbReference type="ARBA" id="ARBA00023316"/>
    </source>
</evidence>
<organism evidence="28 29">
    <name type="scientific">Malus domestica</name>
    <name type="common">Apple</name>
    <name type="synonym">Pyrus malus</name>
    <dbReference type="NCBI Taxonomy" id="3750"/>
    <lineage>
        <taxon>Eukaryota</taxon>
        <taxon>Viridiplantae</taxon>
        <taxon>Streptophyta</taxon>
        <taxon>Embryophyta</taxon>
        <taxon>Tracheophyta</taxon>
        <taxon>Spermatophyta</taxon>
        <taxon>Magnoliopsida</taxon>
        <taxon>eudicotyledons</taxon>
        <taxon>Gunneridae</taxon>
        <taxon>Pentapetalae</taxon>
        <taxon>rosids</taxon>
        <taxon>fabids</taxon>
        <taxon>Rosales</taxon>
        <taxon>Rosaceae</taxon>
        <taxon>Amygdaloideae</taxon>
        <taxon>Maleae</taxon>
        <taxon>Malus</taxon>
    </lineage>
</organism>
<dbReference type="InterPro" id="IPR044861">
    <property type="entry name" value="IPNS-like_FE2OG_OXY"/>
</dbReference>
<keyword evidence="14" id="KW-0479">Metal-binding</keyword>
<dbReference type="PANTHER" id="PTHR32116:SF0">
    <property type="entry name" value="GALACTURONOSYLTRANSFERASE 6-RELATED"/>
    <property type="match status" value="1"/>
</dbReference>
<sequence length="1095" mass="123556">MKLFRRCQRILILALLCVSVFTPVVFVSQRLKNLTPNWRNESIEDLSNIKYRTDSVKLSVEQESSEGLKEPRKVLYEDTYLLSAVNYTLKKDHVDKESGNVGDATDMLERTTNGTKYESNKGDKQLQQRQVSSMSRGKKQLNKQDQNVHSQSRKVIDERIRRKKDVRPNRAVQHDQNAHSNLQKVTKKINEMKDQVIRAKAYLSSAPPSSKSSLVKELKLQIKEVERAIGGATKDSDLSKSALQRMRKMESSLSKARRTYPDCSSMSKKLRAMTQNAEEQIQSQKKQVSFLFSLASSTTPKGLHCLSMQLTAEYFALAPKDRQFPNQQKLHDSKLYHYAVFSDNVLGCTVVVNSTVSTALKPEKIVFHVVTDALNFPAISMWFLLNPPGKATIQVQSIDSFEWLSTKYNTSLRQNSSDPRYSSELNHLRFYLPDIFPALNKIVLFDHDVVVQKDLSKLWSVDMKGKVNGAVETCRESETSFLRMDTFINFSDPFVAKRFDANACTWAFGMNLFDLQEWRRKDLTTLYDKYLKSGYKRPLWVAGSLPLGWITFYNQTVALDRRWHILGLGYNSGVVRADIDRAAVIHYDGIMKPWLDIAIARYKDYWRKYVNYDDSYLQRSAASSVTRASLVHKPSVGAPSSTVLALPSLARKGRVSCSMEGKKESNSNMAKGASLAAAAMAATMSSPAMALVDDRLSTEGTGLPFGLSNNLLGWILFERLTYFRSVIPQLATMANGLSSYDIAKDMKDFEETKAGVKGLVDTGLTKLPRMFIQPADRLSDLAIKNIELRVPVIDFEGFDQDFRRPQIVKEVRKACETWGFFQMVNHGVPEKAMDKALEGSRRFHEQPKEDRMDWYSRDYNKKVAYYSSVKPLATKAAVWRDSVGFDFLDGPLDPENIPSVCREAVQEYTKHMKNLGNVLSGLLSEALGLSAAYLERREFLKAESLVLHYSPSCPEPKLTLNTSRHTDPSSFTVVLQDKTGGLQVLHEGHWVDVPPTKGTLVANVGDLLQFISNGKFKSVVHRVLAGTAGPRVSAVCFFYPSATERIKPIGPIKEILSGDQPIYREVSVRSYLAYYRANGFEGKSVVPDFELAPTV</sequence>
<keyword evidence="20" id="KW-0793">Thylakoid</keyword>
<evidence type="ECO:0000256" key="8">
    <source>
        <dbReference type="ARBA" id="ARBA00022528"/>
    </source>
</evidence>
<proteinExistence type="inferred from homology"/>
<dbReference type="GO" id="GO:0015979">
    <property type="term" value="P:photosynthesis"/>
    <property type="evidence" value="ECO:0007669"/>
    <property type="project" value="UniProtKB-KW"/>
</dbReference>
<keyword evidence="24" id="KW-0961">Cell wall biogenesis/degradation</keyword>
<keyword evidence="23" id="KW-0604">Photosystem II</keyword>
<evidence type="ECO:0000256" key="19">
    <source>
        <dbReference type="ARBA" id="ARBA00023034"/>
    </source>
</evidence>
<keyword evidence="8" id="KW-0150">Chloroplast</keyword>
<dbReference type="SUPFAM" id="SSF53448">
    <property type="entry name" value="Nucleotide-diphospho-sugar transferases"/>
    <property type="match status" value="1"/>
</dbReference>
<feature type="compositionally biased region" description="Basic and acidic residues" evidence="26">
    <location>
        <begin position="154"/>
        <end position="177"/>
    </location>
</feature>
<keyword evidence="19" id="KW-0333">Golgi apparatus</keyword>
<dbReference type="InterPro" id="IPR029044">
    <property type="entry name" value="Nucleotide-diphossugar_trans"/>
</dbReference>
<dbReference type="GO" id="GO:0046872">
    <property type="term" value="F:metal ion binding"/>
    <property type="evidence" value="ECO:0007669"/>
    <property type="project" value="UniProtKB-KW"/>
</dbReference>
<evidence type="ECO:0000256" key="11">
    <source>
        <dbReference type="ARBA" id="ARBA00022676"/>
    </source>
</evidence>
<dbReference type="PROSITE" id="PS51471">
    <property type="entry name" value="FE2OG_OXY"/>
    <property type="match status" value="1"/>
</dbReference>
<evidence type="ECO:0000259" key="27">
    <source>
        <dbReference type="PROSITE" id="PS51471"/>
    </source>
</evidence>
<evidence type="ECO:0000256" key="1">
    <source>
        <dbReference type="ARBA" id="ARBA00001962"/>
    </source>
</evidence>
<keyword evidence="22" id="KW-0325">Glycoprotein</keyword>
<keyword evidence="12" id="KW-0808">Transferase</keyword>
<dbReference type="Proteomes" id="UP000290289">
    <property type="component" value="Chromosome 5"/>
</dbReference>
<evidence type="ECO:0000256" key="9">
    <source>
        <dbReference type="ARBA" id="ARBA00022531"/>
    </source>
</evidence>
<keyword evidence="13" id="KW-0812">Transmembrane</keyword>
<evidence type="ECO:0000256" key="2">
    <source>
        <dbReference type="ARBA" id="ARBA00004323"/>
    </source>
</evidence>
<comment type="caution">
    <text evidence="28">The sequence shown here is derived from an EMBL/GenBank/DDBJ whole genome shotgun (WGS) entry which is preliminary data.</text>
</comment>
<evidence type="ECO:0000256" key="3">
    <source>
        <dbReference type="ARBA" id="ARBA00004581"/>
    </source>
</evidence>
<evidence type="ECO:0000256" key="15">
    <source>
        <dbReference type="ARBA" id="ARBA00022968"/>
    </source>
</evidence>
<dbReference type="EMBL" id="RDQH01000331">
    <property type="protein sequence ID" value="RXH98349.1"/>
    <property type="molecule type" value="Genomic_DNA"/>
</dbReference>
<dbReference type="InterPro" id="IPR009806">
    <property type="entry name" value="PSII_PsbW_class2"/>
</dbReference>
<dbReference type="GO" id="GO:0016491">
    <property type="term" value="F:oxidoreductase activity"/>
    <property type="evidence" value="ECO:0007669"/>
    <property type="project" value="UniProtKB-KW"/>
</dbReference>
<evidence type="ECO:0000256" key="6">
    <source>
        <dbReference type="ARBA" id="ARBA00008056"/>
    </source>
</evidence>
<gene>
    <name evidence="28" type="ORF">DVH24_010674</name>
</gene>
<feature type="region of interest" description="Disordered" evidence="26">
    <location>
        <begin position="95"/>
        <end position="184"/>
    </location>
</feature>
<dbReference type="SUPFAM" id="SSF51197">
    <property type="entry name" value="Clavaminate synthase-like"/>
    <property type="match status" value="1"/>
</dbReference>
<dbReference type="UniPathway" id="UPA00845"/>
<accession>A0A498JQX7</accession>
<dbReference type="CDD" id="cd06429">
    <property type="entry name" value="GT8_like_1"/>
    <property type="match status" value="1"/>
</dbReference>
<comment type="cofactor">
    <cofactor evidence="1">
        <name>Fe cation</name>
        <dbReference type="ChEBI" id="CHEBI:24875"/>
    </cofactor>
</comment>
<dbReference type="FunFam" id="3.90.550.10:FF:000056">
    <property type="entry name" value="Hexosyltransferase"/>
    <property type="match status" value="1"/>
</dbReference>
<keyword evidence="21" id="KW-0472">Membrane</keyword>
<keyword evidence="18" id="KW-0408">Iron</keyword>
<dbReference type="InterPro" id="IPR029993">
    <property type="entry name" value="GAUT"/>
</dbReference>
<dbReference type="Pfam" id="PF25557">
    <property type="entry name" value="GAUT_1"/>
    <property type="match status" value="1"/>
</dbReference>
<keyword evidence="10" id="KW-0934">Plastid</keyword>
<evidence type="ECO:0000313" key="29">
    <source>
        <dbReference type="Proteomes" id="UP000290289"/>
    </source>
</evidence>
<evidence type="ECO:0000256" key="21">
    <source>
        <dbReference type="ARBA" id="ARBA00023136"/>
    </source>
</evidence>
<dbReference type="Gene3D" id="3.90.550.10">
    <property type="entry name" value="Spore Coat Polysaccharide Biosynthesis Protein SpsA, Chain A"/>
    <property type="match status" value="1"/>
</dbReference>
<evidence type="ECO:0000256" key="14">
    <source>
        <dbReference type="ARBA" id="ARBA00022723"/>
    </source>
</evidence>
<dbReference type="STRING" id="3750.A0A498JQX7"/>
<dbReference type="Pfam" id="PF03171">
    <property type="entry name" value="2OG-FeII_Oxy"/>
    <property type="match status" value="1"/>
</dbReference>
<evidence type="ECO:0000256" key="12">
    <source>
        <dbReference type="ARBA" id="ARBA00022679"/>
    </source>
</evidence>
<evidence type="ECO:0000256" key="10">
    <source>
        <dbReference type="ARBA" id="ARBA00022640"/>
    </source>
</evidence>
<name>A0A498JQX7_MALDO</name>
<evidence type="ECO:0000256" key="26">
    <source>
        <dbReference type="SAM" id="MobiDB-lite"/>
    </source>
</evidence>
<evidence type="ECO:0000256" key="16">
    <source>
        <dbReference type="ARBA" id="ARBA00022989"/>
    </source>
</evidence>
<dbReference type="InterPro" id="IPR005123">
    <property type="entry name" value="Oxoglu/Fe-dep_dioxygenase_dom"/>
</dbReference>
<keyword evidence="11" id="KW-0328">Glycosyltransferase</keyword>
<evidence type="ECO:0000256" key="5">
    <source>
        <dbReference type="ARBA" id="ARBA00006351"/>
    </source>
</evidence>
<dbReference type="GO" id="GO:0047262">
    <property type="term" value="F:polygalacturonate 4-alpha-galacturonosyltransferase activity"/>
    <property type="evidence" value="ECO:0007669"/>
    <property type="project" value="InterPro"/>
</dbReference>
<dbReference type="InterPro" id="IPR027443">
    <property type="entry name" value="IPNS-like_sf"/>
</dbReference>
<comment type="similarity">
    <text evidence="5">Belongs to the glycosyltransferase 8 family.</text>
</comment>
<dbReference type="FunFam" id="2.60.120.330:FF:000005">
    <property type="entry name" value="1-aminocyclopropane-1-carboxylate oxidase homolog 1"/>
    <property type="match status" value="1"/>
</dbReference>
<comment type="similarity">
    <text evidence="7">Belongs to the psbW family.</text>
</comment>
<evidence type="ECO:0000256" key="7">
    <source>
        <dbReference type="ARBA" id="ARBA00010395"/>
    </source>
</evidence>
<dbReference type="GO" id="GO:0071555">
    <property type="term" value="P:cell wall organization"/>
    <property type="evidence" value="ECO:0007669"/>
    <property type="project" value="UniProtKB-KW"/>
</dbReference>
<reference evidence="28 29" key="1">
    <citation type="submission" date="2018-10" db="EMBL/GenBank/DDBJ databases">
        <title>A high-quality apple genome assembly.</title>
        <authorList>
            <person name="Hu J."/>
        </authorList>
    </citation>
    <scope>NUCLEOTIDE SEQUENCE [LARGE SCALE GENOMIC DNA]</scope>
    <source>
        <strain evidence="29">cv. HFTH1</strain>
        <tissue evidence="28">Young leaf</tissue>
    </source>
</reference>
<dbReference type="Pfam" id="PF01501">
    <property type="entry name" value="Glyco_transf_8"/>
    <property type="match status" value="1"/>
</dbReference>
<keyword evidence="29" id="KW-1185">Reference proteome</keyword>
<dbReference type="GO" id="GO:0045489">
    <property type="term" value="P:pectin biosynthetic process"/>
    <property type="evidence" value="ECO:0007669"/>
    <property type="project" value="UniProtKB-UniPathway"/>
</dbReference>
<evidence type="ECO:0000256" key="4">
    <source>
        <dbReference type="ARBA" id="ARBA00004877"/>
    </source>
</evidence>
<keyword evidence="9" id="KW-0602">Photosynthesis</keyword>
<evidence type="ECO:0000256" key="23">
    <source>
        <dbReference type="ARBA" id="ARBA00023276"/>
    </source>
</evidence>
<comment type="similarity">
    <text evidence="6">Belongs to the iron/ascorbate-dependent oxidoreductase family.</text>
</comment>
<dbReference type="PANTHER" id="PTHR32116">
    <property type="entry name" value="GALACTURONOSYLTRANSFERASE 4-RELATED"/>
    <property type="match status" value="1"/>
</dbReference>
<dbReference type="InterPro" id="IPR026992">
    <property type="entry name" value="DIOX_N"/>
</dbReference>
<keyword evidence="17" id="KW-0560">Oxidoreductase</keyword>
<keyword evidence="16" id="KW-1133">Transmembrane helix</keyword>
<evidence type="ECO:0000256" key="18">
    <source>
        <dbReference type="ARBA" id="ARBA00023004"/>
    </source>
</evidence>
<dbReference type="AlphaFoldDB" id="A0A498JQX7"/>
<comment type="subcellular location">
    <subcellularLocation>
        <location evidence="2">Golgi apparatus membrane</location>
        <topology evidence="2">Single-pass type II membrane protein</topology>
    </subcellularLocation>
    <subcellularLocation>
        <location evidence="3">Plastid</location>
        <location evidence="3">Chloroplast thylakoid membrane</location>
        <topology evidence="3">Single-pass membrane protein</topology>
    </subcellularLocation>
</comment>
<dbReference type="Pfam" id="PF14226">
    <property type="entry name" value="DIOX_N"/>
    <property type="match status" value="1"/>
</dbReference>
<evidence type="ECO:0000256" key="20">
    <source>
        <dbReference type="ARBA" id="ARBA00023078"/>
    </source>
</evidence>
<dbReference type="InterPro" id="IPR002495">
    <property type="entry name" value="Glyco_trans_8"/>
</dbReference>
<dbReference type="Gene3D" id="2.60.120.330">
    <property type="entry name" value="B-lactam Antibiotic, Isopenicillin N Synthase, Chain"/>
    <property type="match status" value="1"/>
</dbReference>
<keyword evidence="15" id="KW-0735">Signal-anchor</keyword>
<dbReference type="GO" id="GO:0009523">
    <property type="term" value="C:photosystem II"/>
    <property type="evidence" value="ECO:0007669"/>
    <property type="project" value="UniProtKB-KW"/>
</dbReference>
<evidence type="ECO:0000256" key="25">
    <source>
        <dbReference type="ARBA" id="ARBA00031756"/>
    </source>
</evidence>
<evidence type="ECO:0000313" key="28">
    <source>
        <dbReference type="EMBL" id="RXH98349.1"/>
    </source>
</evidence>
<dbReference type="GO" id="GO:0000139">
    <property type="term" value="C:Golgi membrane"/>
    <property type="evidence" value="ECO:0007669"/>
    <property type="project" value="UniProtKB-SubCell"/>
</dbReference>
<evidence type="ECO:0000256" key="17">
    <source>
        <dbReference type="ARBA" id="ARBA00023002"/>
    </source>
</evidence>
<dbReference type="Pfam" id="PF07123">
    <property type="entry name" value="PsbW"/>
    <property type="match status" value="1"/>
</dbReference>
<protein>
    <recommendedName>
        <fullName evidence="25">PSII 6.1 kDa protein</fullName>
    </recommendedName>
</protein>
<feature type="domain" description="Fe2OG dioxygenase" evidence="27">
    <location>
        <begin position="941"/>
        <end position="1040"/>
    </location>
</feature>